<keyword evidence="1" id="KW-0812">Transmembrane</keyword>
<keyword evidence="1" id="KW-0472">Membrane</keyword>
<sequence length="116" mass="13138">MGLNLKKGTGLHRIIPQKRKDLGANRPTIKNARILLESGHSSRYGGDMALDVRRTKACWRYGGAWRCAWWRSWRHVRGTAKVLEPLGFLLMLGPFGPVQHWVTGFGLVGLIFWALT</sequence>
<proteinExistence type="predicted"/>
<feature type="transmembrane region" description="Helical" evidence="1">
    <location>
        <begin position="98"/>
        <end position="115"/>
    </location>
</feature>
<dbReference type="Proteomes" id="UP000828251">
    <property type="component" value="Unassembled WGS sequence"/>
</dbReference>
<reference evidence="2 3" key="1">
    <citation type="journal article" date="2021" name="Plant Biotechnol. J.">
        <title>Multi-omics assisted identification of the key and species-specific regulatory components of drought-tolerant mechanisms in Gossypium stocksii.</title>
        <authorList>
            <person name="Yu D."/>
            <person name="Ke L."/>
            <person name="Zhang D."/>
            <person name="Wu Y."/>
            <person name="Sun Y."/>
            <person name="Mei J."/>
            <person name="Sun J."/>
            <person name="Sun Y."/>
        </authorList>
    </citation>
    <scope>NUCLEOTIDE SEQUENCE [LARGE SCALE GENOMIC DNA]</scope>
    <source>
        <strain evidence="3">cv. E1</strain>
        <tissue evidence="2">Leaf</tissue>
    </source>
</reference>
<dbReference type="EMBL" id="JAIQCV010000012">
    <property type="protein sequence ID" value="KAH1040512.1"/>
    <property type="molecule type" value="Genomic_DNA"/>
</dbReference>
<evidence type="ECO:0000256" key="1">
    <source>
        <dbReference type="SAM" id="Phobius"/>
    </source>
</evidence>
<gene>
    <name evidence="2" type="ORF">J1N35_042255</name>
</gene>
<evidence type="ECO:0000313" key="3">
    <source>
        <dbReference type="Proteomes" id="UP000828251"/>
    </source>
</evidence>
<accession>A0A9D3ZK44</accession>
<name>A0A9D3ZK44_9ROSI</name>
<organism evidence="2 3">
    <name type="scientific">Gossypium stocksii</name>
    <dbReference type="NCBI Taxonomy" id="47602"/>
    <lineage>
        <taxon>Eukaryota</taxon>
        <taxon>Viridiplantae</taxon>
        <taxon>Streptophyta</taxon>
        <taxon>Embryophyta</taxon>
        <taxon>Tracheophyta</taxon>
        <taxon>Spermatophyta</taxon>
        <taxon>Magnoliopsida</taxon>
        <taxon>eudicotyledons</taxon>
        <taxon>Gunneridae</taxon>
        <taxon>Pentapetalae</taxon>
        <taxon>rosids</taxon>
        <taxon>malvids</taxon>
        <taxon>Malvales</taxon>
        <taxon>Malvaceae</taxon>
        <taxon>Malvoideae</taxon>
        <taxon>Gossypium</taxon>
    </lineage>
</organism>
<protein>
    <submittedName>
        <fullName evidence="2">Uncharacterized protein</fullName>
    </submittedName>
</protein>
<keyword evidence="1" id="KW-1133">Transmembrane helix</keyword>
<evidence type="ECO:0000313" key="2">
    <source>
        <dbReference type="EMBL" id="KAH1040512.1"/>
    </source>
</evidence>
<dbReference type="AlphaFoldDB" id="A0A9D3ZK44"/>
<keyword evidence="3" id="KW-1185">Reference proteome</keyword>
<comment type="caution">
    <text evidence="2">The sequence shown here is derived from an EMBL/GenBank/DDBJ whole genome shotgun (WGS) entry which is preliminary data.</text>
</comment>